<keyword evidence="3" id="KW-1185">Reference proteome</keyword>
<organism evidence="2 3">
    <name type="scientific">Cirrhinus molitorella</name>
    <name type="common">mud carp</name>
    <dbReference type="NCBI Taxonomy" id="172907"/>
    <lineage>
        <taxon>Eukaryota</taxon>
        <taxon>Metazoa</taxon>
        <taxon>Chordata</taxon>
        <taxon>Craniata</taxon>
        <taxon>Vertebrata</taxon>
        <taxon>Euteleostomi</taxon>
        <taxon>Actinopterygii</taxon>
        <taxon>Neopterygii</taxon>
        <taxon>Teleostei</taxon>
        <taxon>Ostariophysi</taxon>
        <taxon>Cypriniformes</taxon>
        <taxon>Cyprinidae</taxon>
        <taxon>Labeoninae</taxon>
        <taxon>Labeonini</taxon>
        <taxon>Cirrhinus</taxon>
    </lineage>
</organism>
<dbReference type="Proteomes" id="UP001187343">
    <property type="component" value="Unassembled WGS sequence"/>
</dbReference>
<dbReference type="AlphaFoldDB" id="A0AA88QAQ4"/>
<evidence type="ECO:0000313" key="3">
    <source>
        <dbReference type="Proteomes" id="UP001187343"/>
    </source>
</evidence>
<protein>
    <submittedName>
        <fullName evidence="2">Uncharacterized protein</fullName>
    </submittedName>
</protein>
<comment type="caution">
    <text evidence="2">The sequence shown here is derived from an EMBL/GenBank/DDBJ whole genome shotgun (WGS) entry which is preliminary data.</text>
</comment>
<evidence type="ECO:0000256" key="1">
    <source>
        <dbReference type="SAM" id="MobiDB-lite"/>
    </source>
</evidence>
<dbReference type="EMBL" id="JAUYZG010000005">
    <property type="protein sequence ID" value="KAK2906479.1"/>
    <property type="molecule type" value="Genomic_DNA"/>
</dbReference>
<proteinExistence type="predicted"/>
<evidence type="ECO:0000313" key="2">
    <source>
        <dbReference type="EMBL" id="KAK2906479.1"/>
    </source>
</evidence>
<reference evidence="2" key="1">
    <citation type="submission" date="2023-08" db="EMBL/GenBank/DDBJ databases">
        <title>Chromosome-level Genome Assembly of mud carp (Cirrhinus molitorella).</title>
        <authorList>
            <person name="Liu H."/>
        </authorList>
    </citation>
    <scope>NUCLEOTIDE SEQUENCE</scope>
    <source>
        <strain evidence="2">Prfri</strain>
        <tissue evidence="2">Muscle</tissue>
    </source>
</reference>
<feature type="region of interest" description="Disordered" evidence="1">
    <location>
        <begin position="140"/>
        <end position="186"/>
    </location>
</feature>
<feature type="compositionally biased region" description="Polar residues" evidence="1">
    <location>
        <begin position="174"/>
        <end position="186"/>
    </location>
</feature>
<accession>A0AA88QAQ4</accession>
<feature type="compositionally biased region" description="Basic and acidic residues" evidence="1">
    <location>
        <begin position="147"/>
        <end position="159"/>
    </location>
</feature>
<sequence length="186" mass="21276">MDLKVITERDVTDPVLMELIKEIKAADNTTLMECSDRISLCGYKGEVSILRKEDIVRSVVLHARVRLVPMLQQICSGMKLYGLLTLVQQVKDICRQLFVPASFTKVDADFLVKSLSPVFIEKGTIWHQTKESKVVFFPQDIEDEEEGKNNREDMPKGETKDEEVDKAEEHISDTPITNSQDYFKSH</sequence>
<name>A0AA88QAQ4_9TELE</name>
<gene>
    <name evidence="2" type="ORF">Q8A67_005464</name>
</gene>